<keyword evidence="4 6" id="KW-0333">Golgi apparatus</keyword>
<keyword evidence="8" id="KW-1185">Reference proteome</keyword>
<organism evidence="7 8">
    <name type="scientific">Paratrimastix pyriformis</name>
    <dbReference type="NCBI Taxonomy" id="342808"/>
    <lineage>
        <taxon>Eukaryota</taxon>
        <taxon>Metamonada</taxon>
        <taxon>Preaxostyla</taxon>
        <taxon>Paratrimastigidae</taxon>
        <taxon>Paratrimastix</taxon>
    </lineage>
</organism>
<accession>A0ABQ8UUP9</accession>
<evidence type="ECO:0000256" key="6">
    <source>
        <dbReference type="RuleBase" id="RU366065"/>
    </source>
</evidence>
<name>A0ABQ8UUP9_9EUKA</name>
<dbReference type="Proteomes" id="UP001141327">
    <property type="component" value="Unassembled WGS sequence"/>
</dbReference>
<protein>
    <recommendedName>
        <fullName evidence="6">Trafficking protein particle complex subunit</fullName>
    </recommendedName>
</protein>
<comment type="caution">
    <text evidence="7">The sequence shown here is derived from an EMBL/GenBank/DDBJ whole genome shotgun (WGS) entry which is preliminary data.</text>
</comment>
<sequence length="144" mass="16599">MTIFNFLIFNPSGLCLYFKEFPAATSSKNNPDSWKLMYGLLHGLKGFSQFMAPRPSPSGRYLRCLSTHEYKLHCFETATCVRFVISTDPRTPDLHDQLATIYNTLYVEYVIKNPLYKLGDRIDCELFVTRLDSYLRSLPCFASS</sequence>
<comment type="subunit">
    <text evidence="6">Part of the multisubunit transport protein particle (TRAPP) complex.</text>
</comment>
<evidence type="ECO:0000256" key="5">
    <source>
        <dbReference type="ARBA" id="ARBA00038167"/>
    </source>
</evidence>
<dbReference type="SMART" id="SM01399">
    <property type="entry name" value="Sybindin"/>
    <property type="match status" value="1"/>
</dbReference>
<evidence type="ECO:0000256" key="4">
    <source>
        <dbReference type="ARBA" id="ARBA00023034"/>
    </source>
</evidence>
<comment type="similarity">
    <text evidence="5">Belongs to the TRAPP small subunits family. BET5 subfamily.</text>
</comment>
<dbReference type="SUPFAM" id="SSF64356">
    <property type="entry name" value="SNARE-like"/>
    <property type="match status" value="1"/>
</dbReference>
<keyword evidence="3 6" id="KW-0931">ER-Golgi transport</keyword>
<evidence type="ECO:0000256" key="1">
    <source>
        <dbReference type="ARBA" id="ARBA00022448"/>
    </source>
</evidence>
<reference evidence="7" key="1">
    <citation type="journal article" date="2022" name="bioRxiv">
        <title>Genomics of Preaxostyla Flagellates Illuminates Evolutionary Transitions and the Path Towards Mitochondrial Loss.</title>
        <authorList>
            <person name="Novak L.V.F."/>
            <person name="Treitli S.C."/>
            <person name="Pyrih J."/>
            <person name="Halakuc P."/>
            <person name="Pipaliya S.V."/>
            <person name="Vacek V."/>
            <person name="Brzon O."/>
            <person name="Soukal P."/>
            <person name="Eme L."/>
            <person name="Dacks J.B."/>
            <person name="Karnkowska A."/>
            <person name="Elias M."/>
            <person name="Hampl V."/>
        </authorList>
    </citation>
    <scope>NUCLEOTIDE SEQUENCE</scope>
    <source>
        <strain evidence="7">RCP-MX</strain>
    </source>
</reference>
<evidence type="ECO:0000313" key="8">
    <source>
        <dbReference type="Proteomes" id="UP001141327"/>
    </source>
</evidence>
<dbReference type="CDD" id="cd14855">
    <property type="entry name" value="TRAPPC1_MUM2"/>
    <property type="match status" value="1"/>
</dbReference>
<dbReference type="EMBL" id="JAPMOS010000001">
    <property type="protein sequence ID" value="KAJ4462834.1"/>
    <property type="molecule type" value="Genomic_DNA"/>
</dbReference>
<dbReference type="PANTHER" id="PTHR23249:SF16">
    <property type="entry name" value="TRAFFICKING PROTEIN PARTICLE COMPLEX SUBUNIT 1"/>
    <property type="match status" value="1"/>
</dbReference>
<keyword evidence="2 6" id="KW-0256">Endoplasmic reticulum</keyword>
<comment type="subcellular location">
    <subcellularLocation>
        <location evidence="6">Endoplasmic reticulum</location>
    </subcellularLocation>
    <subcellularLocation>
        <location evidence="6">Golgi apparatus</location>
        <location evidence="6">cis-Golgi network</location>
    </subcellularLocation>
</comment>
<gene>
    <name evidence="7" type="ORF">PAPYR_25</name>
</gene>
<dbReference type="PANTHER" id="PTHR23249">
    <property type="entry name" value="TRAFFICKING PROTEIN PARTICLE COMPLEX SUBUNIT"/>
    <property type="match status" value="1"/>
</dbReference>
<dbReference type="InterPro" id="IPR011012">
    <property type="entry name" value="Longin-like_dom_sf"/>
</dbReference>
<dbReference type="InterPro" id="IPR007233">
    <property type="entry name" value="TRAPPC"/>
</dbReference>
<evidence type="ECO:0000256" key="2">
    <source>
        <dbReference type="ARBA" id="ARBA00022824"/>
    </source>
</evidence>
<proteinExistence type="inferred from homology"/>
<evidence type="ECO:0000256" key="3">
    <source>
        <dbReference type="ARBA" id="ARBA00022892"/>
    </source>
</evidence>
<evidence type="ECO:0000313" key="7">
    <source>
        <dbReference type="EMBL" id="KAJ4462834.1"/>
    </source>
</evidence>
<keyword evidence="1 6" id="KW-0813">Transport</keyword>
<dbReference type="Pfam" id="PF04099">
    <property type="entry name" value="Sybindin"/>
    <property type="match status" value="1"/>
</dbReference>
<dbReference type="Gene3D" id="3.30.450.70">
    <property type="match status" value="1"/>
</dbReference>